<comment type="caution">
    <text evidence="1">The sequence shown here is derived from an EMBL/GenBank/DDBJ whole genome shotgun (WGS) entry which is preliminary data.</text>
</comment>
<reference evidence="1" key="1">
    <citation type="journal article" date="2014" name="Int. J. Syst. Evol. Microbiol.">
        <title>Complete genome sequence of Corynebacterium casei LMG S-19264T (=DSM 44701T), isolated from a smear-ripened cheese.</title>
        <authorList>
            <consortium name="US DOE Joint Genome Institute (JGI-PGF)"/>
            <person name="Walter F."/>
            <person name="Albersmeier A."/>
            <person name="Kalinowski J."/>
            <person name="Ruckert C."/>
        </authorList>
    </citation>
    <scope>NUCLEOTIDE SEQUENCE</scope>
    <source>
        <strain evidence="1">JCM 31311</strain>
    </source>
</reference>
<name>A0A918C031_9DEIO</name>
<organism evidence="1 2">
    <name type="scientific">Deinococcus ruber</name>
    <dbReference type="NCBI Taxonomy" id="1848197"/>
    <lineage>
        <taxon>Bacteria</taxon>
        <taxon>Thermotogati</taxon>
        <taxon>Deinococcota</taxon>
        <taxon>Deinococci</taxon>
        <taxon>Deinococcales</taxon>
        <taxon>Deinococcaceae</taxon>
        <taxon>Deinococcus</taxon>
    </lineage>
</organism>
<reference evidence="1" key="2">
    <citation type="submission" date="2020-09" db="EMBL/GenBank/DDBJ databases">
        <authorList>
            <person name="Sun Q."/>
            <person name="Ohkuma M."/>
        </authorList>
    </citation>
    <scope>NUCLEOTIDE SEQUENCE</scope>
    <source>
        <strain evidence="1">JCM 31311</strain>
    </source>
</reference>
<dbReference type="AlphaFoldDB" id="A0A918C031"/>
<dbReference type="EMBL" id="BMQL01000003">
    <property type="protein sequence ID" value="GGQ98613.1"/>
    <property type="molecule type" value="Genomic_DNA"/>
</dbReference>
<evidence type="ECO:0000313" key="2">
    <source>
        <dbReference type="Proteomes" id="UP000603865"/>
    </source>
</evidence>
<dbReference type="Proteomes" id="UP000603865">
    <property type="component" value="Unassembled WGS sequence"/>
</dbReference>
<sequence length="182" mass="19525">MLGLSVLLAGCSPRQDTFKPLIVITSPDGGSASAARSFLVKGYVVDDQGVRSLEVQKVAVKLDTPGEKIQPFSFRTLIQGQKADYVIKATDTSGNVAVLTLPVRVDTVKPSVKVTKLERDGQTLRVTGVATDDQKVAQVIVDGSRLNITPGTRVEFYAETTGQFAEIEVRDAAGNTFKTKAR</sequence>
<proteinExistence type="predicted"/>
<keyword evidence="2" id="KW-1185">Reference proteome</keyword>
<evidence type="ECO:0000313" key="1">
    <source>
        <dbReference type="EMBL" id="GGQ98613.1"/>
    </source>
</evidence>
<accession>A0A918C031</accession>
<protein>
    <submittedName>
        <fullName evidence="1">Uncharacterized protein</fullName>
    </submittedName>
</protein>
<gene>
    <name evidence="1" type="ORF">GCM10008957_08740</name>
</gene>